<dbReference type="Proteomes" id="UP001326613">
    <property type="component" value="Chromosome"/>
</dbReference>
<protein>
    <submittedName>
        <fullName evidence="2">Uncharacterized protein</fullName>
    </submittedName>
</protein>
<keyword evidence="1" id="KW-0812">Transmembrane</keyword>
<evidence type="ECO:0000313" key="3">
    <source>
        <dbReference type="Proteomes" id="UP001326613"/>
    </source>
</evidence>
<reference evidence="2 3" key="1">
    <citation type="submission" date="2022-10" db="EMBL/GenBank/DDBJ databases">
        <title>Host association and intracellularity evolved multiple times independently in the Rickettsiales.</title>
        <authorList>
            <person name="Castelli M."/>
            <person name="Nardi T."/>
            <person name="Gammuto L."/>
            <person name="Bellinzona G."/>
            <person name="Sabaneyeva E."/>
            <person name="Potekhin A."/>
            <person name="Serra V."/>
            <person name="Petroni G."/>
            <person name="Sassera D."/>
        </authorList>
    </citation>
    <scope>NUCLEOTIDE SEQUENCE [LARGE SCALE GENOMIC DNA]</scope>
    <source>
        <strain evidence="2 3">Kr 154-4</strain>
    </source>
</reference>
<gene>
    <name evidence="2" type="ORF">Trichorick_01290</name>
</gene>
<sequence length="512" mass="58770">MTKFKQPKTRVFANLLHNTFYRKTVIILIGNKGMFLGAINNNKIIDHLFISTGDQEELEKYTNFLQKFKGYYIFFLLDNNECALHHELVPVFQSIVKANPVEEFIKEHFSEEDIVAYNVYSITTKTSENWAVVLASQTYQPPLSKILSYILENSLKFGGIYFLNLELKTIIDRVLKITGNTDCNNNLQIFVSILNASSIKCVVKHHGNIISVKSVDYPVDKSWEYVQGIIEHEVSDCLILHKNYINSNELNACVIFLVNKELQLLLQQSAFNAHRIVCLTEQDIFKNAADSTLLLDSVIVKLFAERKSFLGLNSKIRAVIQLDLVNKWMFKPFIGGVITLILLLIGIKMETQLNQKQMTVLNDKYHKIAWEYRTIKQKYPDIKDVTNLADLYSFDKLLKIPVLTPFDLLKQLLNNLSDAKVHLNKISWQLNDYDNIISPKQSMQVEISMKFINNDSSIIESLSAFNEYISNLRKRFSGFDISYTRSTDKITNLFGNIVMPVTIIISGSDGSR</sequence>
<dbReference type="RefSeq" id="WP_323738154.1">
    <property type="nucleotide sequence ID" value="NZ_CP112932.1"/>
</dbReference>
<organism evidence="2 3">
    <name type="scientific">Candidatus Trichorickettsia mobilis</name>
    <dbReference type="NCBI Taxonomy" id="1346319"/>
    <lineage>
        <taxon>Bacteria</taxon>
        <taxon>Pseudomonadati</taxon>
        <taxon>Pseudomonadota</taxon>
        <taxon>Alphaproteobacteria</taxon>
        <taxon>Rickettsiales</taxon>
        <taxon>Rickettsiaceae</taxon>
        <taxon>Rickettsieae</taxon>
        <taxon>Candidatus Trichorickettsia</taxon>
    </lineage>
</organism>
<feature type="transmembrane region" description="Helical" evidence="1">
    <location>
        <begin position="328"/>
        <end position="347"/>
    </location>
</feature>
<keyword evidence="1" id="KW-1133">Transmembrane helix</keyword>
<proteinExistence type="predicted"/>
<keyword evidence="3" id="KW-1185">Reference proteome</keyword>
<evidence type="ECO:0000313" key="2">
    <source>
        <dbReference type="EMBL" id="WPY01379.1"/>
    </source>
</evidence>
<accession>A0ABZ0UZ64</accession>
<name>A0ABZ0UZ64_9RICK</name>
<evidence type="ECO:0000256" key="1">
    <source>
        <dbReference type="SAM" id="Phobius"/>
    </source>
</evidence>
<dbReference type="EMBL" id="CP112932">
    <property type="protein sequence ID" value="WPY01379.1"/>
    <property type="molecule type" value="Genomic_DNA"/>
</dbReference>
<keyword evidence="1" id="KW-0472">Membrane</keyword>